<comment type="caution">
    <text evidence="1">The sequence shown here is derived from an EMBL/GenBank/DDBJ whole genome shotgun (WGS) entry which is preliminary data.</text>
</comment>
<reference evidence="1" key="1">
    <citation type="submission" date="2022-10" db="EMBL/GenBank/DDBJ databases">
        <authorList>
            <person name="Hyden B.L."/>
            <person name="Feng K."/>
            <person name="Yates T."/>
            <person name="Jawdy S."/>
            <person name="Smart L.B."/>
            <person name="Muchero W."/>
        </authorList>
    </citation>
    <scope>NUCLEOTIDE SEQUENCE</scope>
    <source>
        <tissue evidence="1">Shoot tip</tissue>
    </source>
</reference>
<gene>
    <name evidence="1" type="ORF">OIU77_029618</name>
</gene>
<protein>
    <submittedName>
        <fullName evidence="1">Uncharacterized protein</fullName>
    </submittedName>
</protein>
<dbReference type="Proteomes" id="UP001141253">
    <property type="component" value="Chromosome 6"/>
</dbReference>
<organism evidence="1 2">
    <name type="scientific">Salix suchowensis</name>
    <dbReference type="NCBI Taxonomy" id="1278906"/>
    <lineage>
        <taxon>Eukaryota</taxon>
        <taxon>Viridiplantae</taxon>
        <taxon>Streptophyta</taxon>
        <taxon>Embryophyta</taxon>
        <taxon>Tracheophyta</taxon>
        <taxon>Spermatophyta</taxon>
        <taxon>Magnoliopsida</taxon>
        <taxon>eudicotyledons</taxon>
        <taxon>Gunneridae</taxon>
        <taxon>Pentapetalae</taxon>
        <taxon>rosids</taxon>
        <taxon>fabids</taxon>
        <taxon>Malpighiales</taxon>
        <taxon>Salicaceae</taxon>
        <taxon>Saliceae</taxon>
        <taxon>Salix</taxon>
    </lineage>
</organism>
<proteinExistence type="predicted"/>
<reference evidence="1" key="2">
    <citation type="journal article" date="2023" name="Int. J. Mol. Sci.">
        <title>De Novo Assembly and Annotation of 11 Diverse Shrub Willow (Salix) Genomes Reveals Novel Gene Organization in Sex-Linked Regions.</title>
        <authorList>
            <person name="Hyden B."/>
            <person name="Feng K."/>
            <person name="Yates T.B."/>
            <person name="Jawdy S."/>
            <person name="Cereghino C."/>
            <person name="Smart L.B."/>
            <person name="Muchero W."/>
        </authorList>
    </citation>
    <scope>NUCLEOTIDE SEQUENCE</scope>
    <source>
        <tissue evidence="1">Shoot tip</tissue>
    </source>
</reference>
<evidence type="ECO:0000313" key="1">
    <source>
        <dbReference type="EMBL" id="KAJ6380752.1"/>
    </source>
</evidence>
<name>A0ABQ9B949_9ROSI</name>
<keyword evidence="2" id="KW-1185">Reference proteome</keyword>
<dbReference type="EMBL" id="JAPFFI010000009">
    <property type="protein sequence ID" value="KAJ6380752.1"/>
    <property type="molecule type" value="Genomic_DNA"/>
</dbReference>
<accession>A0ABQ9B949</accession>
<sequence length="124" mass="13785">MLLLQQNLDNTISFTGKEGTTASSNRVLKKFWKVHSSMPGLLLVKMGVKSFLVVQASKWVLSFHPSGAAPGTDIKLIRRRFEFDGHTSSKLKAIARGSDSEQLVKHHPSRVEVVTALVRMDELL</sequence>
<evidence type="ECO:0000313" key="2">
    <source>
        <dbReference type="Proteomes" id="UP001141253"/>
    </source>
</evidence>